<protein>
    <submittedName>
        <fullName evidence="15">ATP-binding cassette domain-containing protein</fullName>
    </submittedName>
</protein>
<keyword evidence="2" id="KW-0813">Transport</keyword>
<evidence type="ECO:0000256" key="1">
    <source>
        <dbReference type="ARBA" id="ARBA00004429"/>
    </source>
</evidence>
<keyword evidence="3" id="KW-1003">Cell membrane</keyword>
<feature type="domain" description="ABC transporter" evidence="14">
    <location>
        <begin position="4"/>
        <end position="251"/>
    </location>
</feature>
<dbReference type="Pfam" id="PF00005">
    <property type="entry name" value="ABC_tran"/>
    <property type="match status" value="1"/>
</dbReference>
<dbReference type="PROSITE" id="PS00211">
    <property type="entry name" value="ABC_TRANSPORTER_1"/>
    <property type="match status" value="1"/>
</dbReference>
<gene>
    <name evidence="15" type="ORF">M3I41_00885</name>
</gene>
<dbReference type="KEGG" id="agh:M3I41_00885"/>
<dbReference type="AlphaFoldDB" id="A0A9E7AGA5"/>
<dbReference type="SMART" id="SM00382">
    <property type="entry name" value="AAA"/>
    <property type="match status" value="1"/>
</dbReference>
<dbReference type="InterPro" id="IPR027417">
    <property type="entry name" value="P-loop_NTPase"/>
</dbReference>
<evidence type="ECO:0000256" key="8">
    <source>
        <dbReference type="ARBA" id="ARBA00022989"/>
    </source>
</evidence>
<evidence type="ECO:0000256" key="11">
    <source>
        <dbReference type="ARBA" id="ARBA00038388"/>
    </source>
</evidence>
<proteinExistence type="inferred from homology"/>
<dbReference type="FunFam" id="3.40.50.300:FF:000032">
    <property type="entry name" value="Export ABC transporter ATP-binding protein"/>
    <property type="match status" value="1"/>
</dbReference>
<dbReference type="GO" id="GO:0098796">
    <property type="term" value="C:membrane protein complex"/>
    <property type="evidence" value="ECO:0007669"/>
    <property type="project" value="UniProtKB-ARBA"/>
</dbReference>
<dbReference type="GO" id="GO:0005886">
    <property type="term" value="C:plasma membrane"/>
    <property type="evidence" value="ECO:0007669"/>
    <property type="project" value="UniProtKB-SubCell"/>
</dbReference>
<dbReference type="InterPro" id="IPR003439">
    <property type="entry name" value="ABC_transporter-like_ATP-bd"/>
</dbReference>
<dbReference type="GO" id="GO:0016887">
    <property type="term" value="F:ATP hydrolysis activity"/>
    <property type="evidence" value="ECO:0007669"/>
    <property type="project" value="InterPro"/>
</dbReference>
<sequence>MTILELSQVSKTYNPGAPGEVKALKTASLLIEQGDFVSITGPSGAGKSTLLNVLALLDPPTKGKYFIDDLDATKLSDSQLAALRAHTFSFVFQAFHLIDERTVTENVALGLMYSGDAAGSGEETVQITDTQRIEQALDFVGLTHKQHAKAVQLSGGERQRVAIARAIVAANPVLVADEPTGNLDSANSRSVMRVLDKLNQNGTTVIVVTHDPKVAAHAKTRIEVHDGVVTVPKSESSKPLKPTKTNQAPQAKNPKTSSKKTSLRAILADATRTITAKPAASGALIAGVLLAVALALATVGISEAARAQVSQLFDAARNQRVAVSVPEPKQLTKDGSVKQASTTTLMRLKRIPGVERAQIYSNHGNQNISLTSDTKGQNFDVLGATDPSVPGLEIEGKESAKTSGIKLGPGQVLVGRGIANNLELGPVDASPVVWIANKAYVVVGVISDSGLDASIMNAVVMRETDAVAVGATNAVTAEIRTRPGAAQLVAQQAPIALDPYTGENAHVDAPEDPKTMRQSVESNVRTMLVTLTAVSLLAAVLMLTNSTATAVSRRSGEFGLRRAMGARRWQIAALVTAESAILGLIGGVIGTFTAVVVIISTVLVRHWQPVLDLRLLPVGIIGGMVVGLVGCLLAVRRAAGVSPADALRQ</sequence>
<keyword evidence="5 13" id="KW-0812">Transmembrane</keyword>
<dbReference type="InterPro" id="IPR015854">
    <property type="entry name" value="ABC_transpr_LolD-like"/>
</dbReference>
<evidence type="ECO:0000256" key="7">
    <source>
        <dbReference type="ARBA" id="ARBA00022840"/>
    </source>
</evidence>
<name>A0A9E7AGA5_9ACTO</name>
<evidence type="ECO:0000313" key="15">
    <source>
        <dbReference type="EMBL" id="UQF79870.1"/>
    </source>
</evidence>
<evidence type="ECO:0000256" key="12">
    <source>
        <dbReference type="SAM" id="MobiDB-lite"/>
    </source>
</evidence>
<feature type="region of interest" description="Disordered" evidence="12">
    <location>
        <begin position="226"/>
        <end position="262"/>
    </location>
</feature>
<accession>A0A9E7AGA5</accession>
<keyword evidence="8 13" id="KW-1133">Transmembrane helix</keyword>
<keyword evidence="6" id="KW-0547">Nucleotide-binding</keyword>
<evidence type="ECO:0000256" key="2">
    <source>
        <dbReference type="ARBA" id="ARBA00022448"/>
    </source>
</evidence>
<evidence type="ECO:0000256" key="9">
    <source>
        <dbReference type="ARBA" id="ARBA00023136"/>
    </source>
</evidence>
<evidence type="ECO:0000256" key="4">
    <source>
        <dbReference type="ARBA" id="ARBA00022519"/>
    </source>
</evidence>
<evidence type="ECO:0000256" key="5">
    <source>
        <dbReference type="ARBA" id="ARBA00022692"/>
    </source>
</evidence>
<evidence type="ECO:0000313" key="16">
    <source>
        <dbReference type="Proteomes" id="UP000830236"/>
    </source>
</evidence>
<dbReference type="Pfam" id="PF02687">
    <property type="entry name" value="FtsX"/>
    <property type="match status" value="1"/>
</dbReference>
<dbReference type="SUPFAM" id="SSF52540">
    <property type="entry name" value="P-loop containing nucleoside triphosphate hydrolases"/>
    <property type="match status" value="1"/>
</dbReference>
<keyword evidence="7 15" id="KW-0067">ATP-binding</keyword>
<dbReference type="CDD" id="cd03255">
    <property type="entry name" value="ABC_MJ0796_LolCDE_FtsE"/>
    <property type="match status" value="1"/>
</dbReference>
<keyword evidence="9 13" id="KW-0472">Membrane</keyword>
<evidence type="ECO:0000259" key="14">
    <source>
        <dbReference type="PROSITE" id="PS50893"/>
    </source>
</evidence>
<organism evidence="15 16">
    <name type="scientific">Actinomyces graevenitzii</name>
    <dbReference type="NCBI Taxonomy" id="55565"/>
    <lineage>
        <taxon>Bacteria</taxon>
        <taxon>Bacillati</taxon>
        <taxon>Actinomycetota</taxon>
        <taxon>Actinomycetes</taxon>
        <taxon>Actinomycetales</taxon>
        <taxon>Actinomycetaceae</taxon>
        <taxon>Actinomyces</taxon>
    </lineage>
</organism>
<evidence type="ECO:0000256" key="10">
    <source>
        <dbReference type="ARBA" id="ARBA00038076"/>
    </source>
</evidence>
<evidence type="ECO:0000256" key="3">
    <source>
        <dbReference type="ARBA" id="ARBA00022475"/>
    </source>
</evidence>
<feature type="compositionally biased region" description="Polar residues" evidence="12">
    <location>
        <begin position="243"/>
        <end position="256"/>
    </location>
</feature>
<dbReference type="PANTHER" id="PTHR24220:SF648">
    <property type="entry name" value="ABC TRANSPORTER ATP-BINDING PROTEIN YTRE"/>
    <property type="match status" value="1"/>
</dbReference>
<comment type="subcellular location">
    <subcellularLocation>
        <location evidence="1">Cell inner membrane</location>
        <topology evidence="1">Multi-pass membrane protein</topology>
    </subcellularLocation>
</comment>
<dbReference type="InterPro" id="IPR003593">
    <property type="entry name" value="AAA+_ATPase"/>
</dbReference>
<evidence type="ECO:0000256" key="6">
    <source>
        <dbReference type="ARBA" id="ARBA00022741"/>
    </source>
</evidence>
<reference evidence="15" key="1">
    <citation type="submission" date="2022-05" db="EMBL/GenBank/DDBJ databases">
        <title>Using nanopore sequencing to obtain complete genomes from saliva samples.</title>
        <authorList>
            <person name="Baker J.L."/>
        </authorList>
    </citation>
    <scope>NUCLEOTIDE SEQUENCE</scope>
    <source>
        <strain evidence="15">JCVI-JB-Ag32</strain>
    </source>
</reference>
<comment type="similarity">
    <text evidence="10">Belongs to the ABC-4 integral membrane protein family.</text>
</comment>
<feature type="transmembrane region" description="Helical" evidence="13">
    <location>
        <begin position="615"/>
        <end position="635"/>
    </location>
</feature>
<dbReference type="InterPro" id="IPR003838">
    <property type="entry name" value="ABC3_permease_C"/>
</dbReference>
<dbReference type="InterPro" id="IPR017871">
    <property type="entry name" value="ABC_transporter-like_CS"/>
</dbReference>
<keyword evidence="4" id="KW-0997">Cell inner membrane</keyword>
<dbReference type="GO" id="GO:0005524">
    <property type="term" value="F:ATP binding"/>
    <property type="evidence" value="ECO:0007669"/>
    <property type="project" value="UniProtKB-KW"/>
</dbReference>
<dbReference type="Proteomes" id="UP000830236">
    <property type="component" value="Chromosome"/>
</dbReference>
<dbReference type="PROSITE" id="PS50893">
    <property type="entry name" value="ABC_TRANSPORTER_2"/>
    <property type="match status" value="1"/>
</dbReference>
<dbReference type="PANTHER" id="PTHR24220">
    <property type="entry name" value="IMPORT ATP-BINDING PROTEIN"/>
    <property type="match status" value="1"/>
</dbReference>
<dbReference type="InterPro" id="IPR025857">
    <property type="entry name" value="MacB_PCD"/>
</dbReference>
<evidence type="ECO:0000256" key="13">
    <source>
        <dbReference type="SAM" id="Phobius"/>
    </source>
</evidence>
<feature type="transmembrane region" description="Helical" evidence="13">
    <location>
        <begin position="527"/>
        <end position="551"/>
    </location>
</feature>
<dbReference type="EMBL" id="CP097095">
    <property type="protein sequence ID" value="UQF79870.1"/>
    <property type="molecule type" value="Genomic_DNA"/>
</dbReference>
<dbReference type="GO" id="GO:0022857">
    <property type="term" value="F:transmembrane transporter activity"/>
    <property type="evidence" value="ECO:0007669"/>
    <property type="project" value="TreeGrafter"/>
</dbReference>
<feature type="transmembrane region" description="Helical" evidence="13">
    <location>
        <begin position="571"/>
        <end position="603"/>
    </location>
</feature>
<dbReference type="InterPro" id="IPR017911">
    <property type="entry name" value="MacB-like_ATP-bd"/>
</dbReference>
<comment type="similarity">
    <text evidence="11">Belongs to the ABC transporter superfamily. Macrolide exporter (TC 3.A.1.122) family.</text>
</comment>
<dbReference type="Pfam" id="PF12704">
    <property type="entry name" value="MacB_PCD"/>
    <property type="match status" value="1"/>
</dbReference>
<dbReference type="Gene3D" id="3.40.50.300">
    <property type="entry name" value="P-loop containing nucleotide triphosphate hydrolases"/>
    <property type="match status" value="1"/>
</dbReference>